<dbReference type="GeneTree" id="ENSGT00940000164866"/>
<accession>A0A8C8DTU4</accession>
<evidence type="ECO:0000313" key="2">
    <source>
        <dbReference type="Ensembl" id="ENSOSIP00000029899.1"/>
    </source>
</evidence>
<proteinExistence type="predicted"/>
<dbReference type="PANTHER" id="PTHR46919">
    <property type="entry name" value="ZINC FINGER, C3HC4 TYPE (RING FINGER) FAMILY PROTEIN"/>
    <property type="match status" value="1"/>
</dbReference>
<dbReference type="Pfam" id="PF25794">
    <property type="entry name" value="SACS"/>
    <property type="match status" value="1"/>
</dbReference>
<dbReference type="Proteomes" id="UP000694383">
    <property type="component" value="Unplaced"/>
</dbReference>
<organism evidence="2 3">
    <name type="scientific">Oryzias sinensis</name>
    <name type="common">Chinese medaka</name>
    <dbReference type="NCBI Taxonomy" id="183150"/>
    <lineage>
        <taxon>Eukaryota</taxon>
        <taxon>Metazoa</taxon>
        <taxon>Chordata</taxon>
        <taxon>Craniata</taxon>
        <taxon>Vertebrata</taxon>
        <taxon>Euteleostomi</taxon>
        <taxon>Actinopterygii</taxon>
        <taxon>Neopterygii</taxon>
        <taxon>Teleostei</taxon>
        <taxon>Neoteleostei</taxon>
        <taxon>Acanthomorphata</taxon>
        <taxon>Ovalentaria</taxon>
        <taxon>Atherinomorphae</taxon>
        <taxon>Beloniformes</taxon>
        <taxon>Adrianichthyidae</taxon>
        <taxon>Oryziinae</taxon>
        <taxon>Oryzias</taxon>
    </lineage>
</organism>
<protein>
    <recommendedName>
        <fullName evidence="1">Sacsin/Nov domain-containing protein</fullName>
    </recommendedName>
</protein>
<reference evidence="2" key="2">
    <citation type="submission" date="2025-09" db="UniProtKB">
        <authorList>
            <consortium name="Ensembl"/>
        </authorList>
    </citation>
    <scope>IDENTIFICATION</scope>
</reference>
<dbReference type="InterPro" id="IPR058210">
    <property type="entry name" value="SACS/Nov_dom"/>
</dbReference>
<feature type="domain" description="Sacsin/Nov" evidence="1">
    <location>
        <begin position="102"/>
        <end position="338"/>
    </location>
</feature>
<sequence>MTNDNLPLEEIALKAETITDTWKVNRKKAYEHLKCLLEIMKKHTDDQDSCSWETLRITAFIPAFSPGDIKMEGKAKLYKHHTLEHFTDDNFSAFSFDFEQREELAVRIKNIISAYSSKKDILKELIQNADDAEATEIHFVWDKRQHGKKKTFGERWNHLQGPALCVFNNKVFSDEDLKGIQQLGEGGKRETLGKTGKFGVGFNSVYHLTDCPSILTGDEFLCISDPNMKYIETQPNNHKLGIGYKLADTFKEMYDDVYRSFLPEQFLLEKGTMFRLPLRKEYSAKNSRISCQEVTEHDMRELCSALSDDPEGLILFLKNICKITVHEINNHSGKLQTIFAVEKSLSQENREEKDAFVKSLQDAFESQRPVTPRTVFHKTTVSTSNKRQSTWLIAEQFGSSKSRKTVFDKPPQGAIAALVSTKGADASSLSSFKGRAFCSLPLPGVTGLPVHVNGNFEVDSGRKNLWKEDGQSQKLDWNEFLTQDVIAPLYAEMLHYIKQRIGVKTVSLASLETSFSASYLKFWPVVSTDVSTEWHEMIHEVYRSIKEKHNDILEALEMKLVPSTNQMDKIWKSFKSAGVEVKNVSPAAVRTFLQAKPLNDPTKTDEDLPLPLTDTLIRDKRRCSQLLSFCLKDPDLEKMKHNPNLLDGVPLLLTTDEVLRVFDSASPKLISSHENLFSDYKDNFADYETNKSHIKILKTLEDVLKFFS</sequence>
<dbReference type="NCBIfam" id="NF047352">
    <property type="entry name" value="P_loop_sacsin"/>
    <property type="match status" value="1"/>
</dbReference>
<reference evidence="2" key="1">
    <citation type="submission" date="2025-08" db="UniProtKB">
        <authorList>
            <consortium name="Ensembl"/>
        </authorList>
    </citation>
    <scope>IDENTIFICATION</scope>
</reference>
<dbReference type="SUPFAM" id="SSF55874">
    <property type="entry name" value="ATPase domain of HSP90 chaperone/DNA topoisomerase II/histidine kinase"/>
    <property type="match status" value="1"/>
</dbReference>
<dbReference type="Ensembl" id="ENSOSIT00000031511.1">
    <property type="protein sequence ID" value="ENSOSIP00000029899.1"/>
    <property type="gene ID" value="ENSOSIG00000015455.1"/>
</dbReference>
<name>A0A8C8DTU4_9TELE</name>
<dbReference type="PANTHER" id="PTHR46919:SF2">
    <property type="entry name" value="SACSIN"/>
    <property type="match status" value="1"/>
</dbReference>
<dbReference type="InterPro" id="IPR036890">
    <property type="entry name" value="HATPase_C_sf"/>
</dbReference>
<evidence type="ECO:0000259" key="1">
    <source>
        <dbReference type="Pfam" id="PF25794"/>
    </source>
</evidence>
<keyword evidence="3" id="KW-1185">Reference proteome</keyword>
<evidence type="ECO:0000313" key="3">
    <source>
        <dbReference type="Proteomes" id="UP000694383"/>
    </source>
</evidence>
<dbReference type="AlphaFoldDB" id="A0A8C8DTU4"/>
<dbReference type="Gene3D" id="3.30.565.10">
    <property type="entry name" value="Histidine kinase-like ATPase, C-terminal domain"/>
    <property type="match status" value="1"/>
</dbReference>